<dbReference type="Gramene" id="TuG1812G0200000678.01.T01">
    <property type="protein sequence ID" value="TuG1812G0200000678.01.T01.cds337617"/>
    <property type="gene ID" value="TuG1812G0200000678.01"/>
</dbReference>
<reference evidence="3" key="1">
    <citation type="journal article" date="2013" name="Nature">
        <title>Draft genome of the wheat A-genome progenitor Triticum urartu.</title>
        <authorList>
            <person name="Ling H.Q."/>
            <person name="Zhao S."/>
            <person name="Liu D."/>
            <person name="Wang J."/>
            <person name="Sun H."/>
            <person name="Zhang C."/>
            <person name="Fan H."/>
            <person name="Li D."/>
            <person name="Dong L."/>
            <person name="Tao Y."/>
            <person name="Gao C."/>
            <person name="Wu H."/>
            <person name="Li Y."/>
            <person name="Cui Y."/>
            <person name="Guo X."/>
            <person name="Zheng S."/>
            <person name="Wang B."/>
            <person name="Yu K."/>
            <person name="Liang Q."/>
            <person name="Yang W."/>
            <person name="Lou X."/>
            <person name="Chen J."/>
            <person name="Feng M."/>
            <person name="Jian J."/>
            <person name="Zhang X."/>
            <person name="Luo G."/>
            <person name="Jiang Y."/>
            <person name="Liu J."/>
            <person name="Wang Z."/>
            <person name="Sha Y."/>
            <person name="Zhang B."/>
            <person name="Wu H."/>
            <person name="Tang D."/>
            <person name="Shen Q."/>
            <person name="Xue P."/>
            <person name="Zou S."/>
            <person name="Wang X."/>
            <person name="Liu X."/>
            <person name="Wang F."/>
            <person name="Yang Y."/>
            <person name="An X."/>
            <person name="Dong Z."/>
            <person name="Zhang K."/>
            <person name="Zhang X."/>
            <person name="Luo M.C."/>
            <person name="Dvorak J."/>
            <person name="Tong Y."/>
            <person name="Wang J."/>
            <person name="Yang H."/>
            <person name="Li Z."/>
            <person name="Wang D."/>
            <person name="Zhang A."/>
            <person name="Wang J."/>
        </authorList>
    </citation>
    <scope>NUCLEOTIDE SEQUENCE</scope>
    <source>
        <strain evidence="3">cv. G1812</strain>
    </source>
</reference>
<proteinExistence type="predicted"/>
<evidence type="ECO:0000256" key="1">
    <source>
        <dbReference type="SAM" id="MobiDB-lite"/>
    </source>
</evidence>
<protein>
    <submittedName>
        <fullName evidence="2">Uncharacterized protein</fullName>
    </submittedName>
</protein>
<name>A0A8R7TCG8_TRIUA</name>
<keyword evidence="3" id="KW-1185">Reference proteome</keyword>
<dbReference type="AlphaFoldDB" id="A0A8R7TCG8"/>
<dbReference type="EnsemblPlants" id="TuG1812G0200000678.01.T01">
    <property type="protein sequence ID" value="TuG1812G0200000678.01.T01.cds337617"/>
    <property type="gene ID" value="TuG1812G0200000678.01"/>
</dbReference>
<sequence length="138" mass="14885">MCHEKTRGAKSEKKHRRRSVSEPWDEHGGEPDDEVVGQGALAGVLGRGLPAVAVGDVHPAERARPLAEREPPVDAVPVEGVLAREPPGGLAGADPREADAALLAGRRMLRRLLRRRRLDAEHLGDVGEEVAHDARVRS</sequence>
<evidence type="ECO:0000313" key="2">
    <source>
        <dbReference type="EnsemblPlants" id="TuG1812G0200000678.01.T01.cds337617"/>
    </source>
</evidence>
<reference evidence="2" key="2">
    <citation type="submission" date="2018-03" db="EMBL/GenBank/DDBJ databases">
        <title>The Triticum urartu genome reveals the dynamic nature of wheat genome evolution.</title>
        <authorList>
            <person name="Ling H."/>
            <person name="Ma B."/>
            <person name="Shi X."/>
            <person name="Liu H."/>
            <person name="Dong L."/>
            <person name="Sun H."/>
            <person name="Cao Y."/>
            <person name="Gao Q."/>
            <person name="Zheng S."/>
            <person name="Li Y."/>
            <person name="Yu Y."/>
            <person name="Du H."/>
            <person name="Qi M."/>
            <person name="Li Y."/>
            <person name="Yu H."/>
            <person name="Cui Y."/>
            <person name="Wang N."/>
            <person name="Chen C."/>
            <person name="Wu H."/>
            <person name="Zhao Y."/>
            <person name="Zhang J."/>
            <person name="Li Y."/>
            <person name="Zhou W."/>
            <person name="Zhang B."/>
            <person name="Hu W."/>
            <person name="Eijk M."/>
            <person name="Tang J."/>
            <person name="Witsenboer H."/>
            <person name="Zhao S."/>
            <person name="Li Z."/>
            <person name="Zhang A."/>
            <person name="Wang D."/>
            <person name="Liang C."/>
        </authorList>
    </citation>
    <scope>NUCLEOTIDE SEQUENCE [LARGE SCALE GENOMIC DNA]</scope>
    <source>
        <strain evidence="2">cv. G1812</strain>
    </source>
</reference>
<dbReference type="Proteomes" id="UP000015106">
    <property type="component" value="Chromosome 2"/>
</dbReference>
<feature type="region of interest" description="Disordered" evidence="1">
    <location>
        <begin position="1"/>
        <end position="35"/>
    </location>
</feature>
<reference evidence="2" key="3">
    <citation type="submission" date="2022-06" db="UniProtKB">
        <authorList>
            <consortium name="EnsemblPlants"/>
        </authorList>
    </citation>
    <scope>IDENTIFICATION</scope>
</reference>
<accession>A0A8R7TCG8</accession>
<feature type="compositionally biased region" description="Basic and acidic residues" evidence="1">
    <location>
        <begin position="1"/>
        <end position="11"/>
    </location>
</feature>
<evidence type="ECO:0000313" key="3">
    <source>
        <dbReference type="Proteomes" id="UP000015106"/>
    </source>
</evidence>
<organism evidence="2 3">
    <name type="scientific">Triticum urartu</name>
    <name type="common">Red wild einkorn</name>
    <name type="synonym">Crithodium urartu</name>
    <dbReference type="NCBI Taxonomy" id="4572"/>
    <lineage>
        <taxon>Eukaryota</taxon>
        <taxon>Viridiplantae</taxon>
        <taxon>Streptophyta</taxon>
        <taxon>Embryophyta</taxon>
        <taxon>Tracheophyta</taxon>
        <taxon>Spermatophyta</taxon>
        <taxon>Magnoliopsida</taxon>
        <taxon>Liliopsida</taxon>
        <taxon>Poales</taxon>
        <taxon>Poaceae</taxon>
        <taxon>BOP clade</taxon>
        <taxon>Pooideae</taxon>
        <taxon>Triticodae</taxon>
        <taxon>Triticeae</taxon>
        <taxon>Triticinae</taxon>
        <taxon>Triticum</taxon>
    </lineage>
</organism>
<gene>
    <name evidence="2" type="primary">LOC125540806</name>
</gene>